<geneLocation type="mitochondrion" evidence="21"/>
<feature type="domain" description="NADH-Ubiquinone oxidoreductase (complex I) chain 5 N-terminal" evidence="19">
    <location>
        <begin position="42"/>
        <end position="89"/>
    </location>
</feature>
<protein>
    <recommendedName>
        <fullName evidence="4 17">NADH-ubiquinone oxidoreductase chain 5</fullName>
        <ecNumber evidence="3 17">7.1.1.2</ecNumber>
    </recommendedName>
</protein>
<dbReference type="Pfam" id="PF00361">
    <property type="entry name" value="Proton_antipo_M"/>
    <property type="match status" value="1"/>
</dbReference>
<keyword evidence="6" id="KW-0679">Respiratory chain</keyword>
<comment type="subcellular location">
    <subcellularLocation>
        <location evidence="2">Mitochondrion inner membrane</location>
        <topology evidence="2">Multi-pass membrane protein</topology>
    </subcellularLocation>
</comment>
<evidence type="ECO:0000256" key="10">
    <source>
        <dbReference type="ARBA" id="ARBA00022982"/>
    </source>
</evidence>
<feature type="transmembrane region" description="Helical" evidence="17">
    <location>
        <begin position="177"/>
        <end position="194"/>
    </location>
</feature>
<evidence type="ECO:0000256" key="8">
    <source>
        <dbReference type="ARBA" id="ARBA00022792"/>
    </source>
</evidence>
<proteinExistence type="inferred from homology"/>
<evidence type="ECO:0000256" key="12">
    <source>
        <dbReference type="ARBA" id="ARBA00023027"/>
    </source>
</evidence>
<dbReference type="Pfam" id="PF00662">
    <property type="entry name" value="Proton_antipo_N"/>
    <property type="match status" value="1"/>
</dbReference>
<evidence type="ECO:0000256" key="17">
    <source>
        <dbReference type="RuleBase" id="RU003404"/>
    </source>
</evidence>
<evidence type="ECO:0000259" key="19">
    <source>
        <dbReference type="Pfam" id="PF00662"/>
    </source>
</evidence>
<gene>
    <name evidence="21" type="primary">nad5</name>
</gene>
<dbReference type="GO" id="GO:0015990">
    <property type="term" value="P:electron transport coupled proton transport"/>
    <property type="evidence" value="ECO:0007669"/>
    <property type="project" value="TreeGrafter"/>
</dbReference>
<dbReference type="Pfam" id="PF06455">
    <property type="entry name" value="NADH5_C"/>
    <property type="match status" value="1"/>
</dbReference>
<evidence type="ECO:0000256" key="6">
    <source>
        <dbReference type="ARBA" id="ARBA00022660"/>
    </source>
</evidence>
<feature type="transmembrane region" description="Helical" evidence="17">
    <location>
        <begin position="151"/>
        <end position="171"/>
    </location>
</feature>
<comment type="function">
    <text evidence="17">Core subunit of the mitochondrial membrane respiratory chain NADH dehydrogenase (Complex I) which catalyzes electron transfer from NADH through the respiratory chain, using ubiquinone as an electron acceptor. Essential for the catalytic activity and assembly of complex I.</text>
</comment>
<evidence type="ECO:0000256" key="7">
    <source>
        <dbReference type="ARBA" id="ARBA00022692"/>
    </source>
</evidence>
<comment type="catalytic activity">
    <reaction evidence="16 17">
        <text>a ubiquinone + NADH + 5 H(+)(in) = a ubiquinol + NAD(+) + 4 H(+)(out)</text>
        <dbReference type="Rhea" id="RHEA:29091"/>
        <dbReference type="Rhea" id="RHEA-COMP:9565"/>
        <dbReference type="Rhea" id="RHEA-COMP:9566"/>
        <dbReference type="ChEBI" id="CHEBI:15378"/>
        <dbReference type="ChEBI" id="CHEBI:16389"/>
        <dbReference type="ChEBI" id="CHEBI:17976"/>
        <dbReference type="ChEBI" id="CHEBI:57540"/>
        <dbReference type="ChEBI" id="CHEBI:57945"/>
        <dbReference type="EC" id="7.1.1.2"/>
    </reaction>
</comment>
<name>A0A8K1ZA04_9NEOP</name>
<dbReference type="PRINTS" id="PR01434">
    <property type="entry name" value="NADHDHGNASE5"/>
</dbReference>
<dbReference type="EMBL" id="MW642288">
    <property type="protein sequence ID" value="UFZ13106.1"/>
    <property type="molecule type" value="Genomic_DNA"/>
</dbReference>
<comment type="similarity">
    <text evidence="17">Belongs to the complex I subunit 5 family.</text>
</comment>
<feature type="transmembrane region" description="Helical" evidence="17">
    <location>
        <begin position="243"/>
        <end position="265"/>
    </location>
</feature>
<keyword evidence="9" id="KW-1278">Translocase</keyword>
<comment type="function">
    <text evidence="1">Core subunit of the mitochondrial membrane respiratory chain NADH dehydrogenase (Complex I) that is believed to belong to the minimal assembly required for catalysis. Complex I functions in the transfer of electrons from NADH to the respiratory chain. The immediate electron acceptor for the enzyme is believed to be ubiquinone.</text>
</comment>
<dbReference type="PANTHER" id="PTHR42829:SF2">
    <property type="entry name" value="NADH-UBIQUINONE OXIDOREDUCTASE CHAIN 5"/>
    <property type="match status" value="1"/>
</dbReference>
<evidence type="ECO:0000256" key="4">
    <source>
        <dbReference type="ARBA" id="ARBA00021096"/>
    </source>
</evidence>
<keyword evidence="5 17" id="KW-0813">Transport</keyword>
<dbReference type="GO" id="GO:0003954">
    <property type="term" value="F:NADH dehydrogenase activity"/>
    <property type="evidence" value="ECO:0007669"/>
    <property type="project" value="TreeGrafter"/>
</dbReference>
<evidence type="ECO:0000256" key="15">
    <source>
        <dbReference type="ARBA" id="ARBA00023136"/>
    </source>
</evidence>
<keyword evidence="13 17" id="KW-0830">Ubiquinone</keyword>
<feature type="transmembrane region" description="Helical" evidence="17">
    <location>
        <begin position="272"/>
        <end position="298"/>
    </location>
</feature>
<feature type="domain" description="NADH:quinone oxidoreductase/Mrp antiporter transmembrane" evidence="18">
    <location>
        <begin position="106"/>
        <end position="389"/>
    </location>
</feature>
<evidence type="ECO:0000256" key="1">
    <source>
        <dbReference type="ARBA" id="ARBA00003257"/>
    </source>
</evidence>
<dbReference type="InterPro" id="IPR001516">
    <property type="entry name" value="Proton_antipo_N"/>
</dbReference>
<feature type="transmembrane region" description="Helical" evidence="17">
    <location>
        <begin position="48"/>
        <end position="74"/>
    </location>
</feature>
<keyword evidence="7 17" id="KW-0812">Transmembrane</keyword>
<sequence length="575" mass="65198">MNLSICLISFVILMSVSLTFFFMFLMFILNDLVIFIEWELLSLNSNSIVMTFLFDWMSVLFMSFVLFISSLVIYYSKGYMHGDYNINRFIILVLMFVLSMMLLIISPNLISILLGWDGLGLVSYCLVIYYQNEKSYNAGMITALSNRIGDVALLMAIAWMLNFGSWNYIFYLDAMKYSLEMQVICGLVILAAITKSAQIPFSSWLPAAMAAPTPVSALVHSSTLVTAGVYLLIRFNILMVGNFMGMILLLIGCLTMFMAGIGANFEFDLKKIIALSTLSQLGLMMSILAMGFPILAYFHLLTHALFKALLFMCAGSVIHNMGNCQDIRFMGGLVIQMPLTLGCMNIANLALCGTPFLAGFYSKDLILEMVSLSYLNWIIYLLYFISTGLTVCYSFRLIYYSMTGTFNFKSLNSINDEEWIMLKGMLGLLFLAIMGGSMLSWLIFPTPSIIVLPLFLKTMALSVSIFGLWIGYEMAKFNLSWNLYSLNSYFMIGFLGSMWFMPIISTKFVSNYFLKLGYMIIKSVDQGWSEMMGGQGMYNFMKNYSQVGQYFQFNNLKIFLLSFVVWIIVLMVFMI</sequence>
<feature type="transmembrane region" description="Helical" evidence="17">
    <location>
        <begin position="377"/>
        <end position="399"/>
    </location>
</feature>
<evidence type="ECO:0000313" key="21">
    <source>
        <dbReference type="EMBL" id="UFZ13106.1"/>
    </source>
</evidence>
<dbReference type="AlphaFoldDB" id="A0A8K1ZA04"/>
<feature type="transmembrane region" description="Helical" evidence="17">
    <location>
        <begin position="215"/>
        <end position="237"/>
    </location>
</feature>
<organism evidence="21">
    <name type="scientific">Protohermes spectabilis</name>
    <dbReference type="NCBI Taxonomy" id="2900198"/>
    <lineage>
        <taxon>Eukaryota</taxon>
        <taxon>Metazoa</taxon>
        <taxon>Ecdysozoa</taxon>
        <taxon>Arthropoda</taxon>
        <taxon>Hexapoda</taxon>
        <taxon>Insecta</taxon>
        <taxon>Pterygota</taxon>
        <taxon>Neoptera</taxon>
        <taxon>Endopterygota</taxon>
        <taxon>Megaloptera</taxon>
        <taxon>Corydalidae</taxon>
        <taxon>Corydalinae</taxon>
        <taxon>Protohermes</taxon>
    </lineage>
</organism>
<keyword evidence="15 17" id="KW-0472">Membrane</keyword>
<dbReference type="GO" id="GO:0005743">
    <property type="term" value="C:mitochondrial inner membrane"/>
    <property type="evidence" value="ECO:0007669"/>
    <property type="project" value="UniProtKB-SubCell"/>
</dbReference>
<evidence type="ECO:0000259" key="18">
    <source>
        <dbReference type="Pfam" id="PF00361"/>
    </source>
</evidence>
<keyword evidence="14 17" id="KW-0496">Mitochondrion</keyword>
<evidence type="ECO:0000256" key="14">
    <source>
        <dbReference type="ARBA" id="ARBA00023128"/>
    </source>
</evidence>
<feature type="transmembrane region" description="Helical" evidence="17">
    <location>
        <begin position="420"/>
        <end position="444"/>
    </location>
</feature>
<dbReference type="EC" id="7.1.1.2" evidence="3 17"/>
<reference evidence="21" key="1">
    <citation type="journal article" date="2021" name="Cladistics">
        <title>Similar pattern, different paths: tracing the biogeographical history of Megaloptera (Insecta: Neuropterida) using mitochondrial phylogenomics.</title>
        <authorList>
            <person name="Jiang Y."/>
            <person name="Yue L."/>
            <person name="Yang F."/>
            <person name="Gillung J.P."/>
            <person name="Winterton S.L."/>
            <person name="Price B.W."/>
            <person name="Contreras-Ramos A."/>
            <person name="Hayashi F."/>
            <person name="Aspoeck U."/>
            <person name="Aspoeck H."/>
            <person name="Yeates D.K."/>
            <person name="Yang D."/>
            <person name="Liu X."/>
        </authorList>
    </citation>
    <scope>NUCLEOTIDE SEQUENCE</scope>
    <source>
        <strain evidence="21">MEGJYL001</strain>
    </source>
</reference>
<dbReference type="InterPro" id="IPR010934">
    <property type="entry name" value="NADH_DH_su5_C"/>
</dbReference>
<feature type="transmembrane region" description="Helical" evidence="17">
    <location>
        <begin position="333"/>
        <end position="357"/>
    </location>
</feature>
<keyword evidence="12 17" id="KW-0520">NAD</keyword>
<keyword evidence="10" id="KW-0249">Electron transport</keyword>
<evidence type="ECO:0000256" key="9">
    <source>
        <dbReference type="ARBA" id="ARBA00022967"/>
    </source>
</evidence>
<evidence type="ECO:0000256" key="13">
    <source>
        <dbReference type="ARBA" id="ARBA00023075"/>
    </source>
</evidence>
<feature type="transmembrane region" description="Helical" evidence="17">
    <location>
        <begin position="7"/>
        <end position="28"/>
    </location>
</feature>
<evidence type="ECO:0000256" key="16">
    <source>
        <dbReference type="ARBA" id="ARBA00049551"/>
    </source>
</evidence>
<evidence type="ECO:0000256" key="3">
    <source>
        <dbReference type="ARBA" id="ARBA00012944"/>
    </source>
</evidence>
<accession>A0A8K1ZA04</accession>
<feature type="domain" description="NADH dehydrogenase subunit 5 C-terminal" evidence="20">
    <location>
        <begin position="393"/>
        <end position="574"/>
    </location>
</feature>
<feature type="transmembrane region" description="Helical" evidence="17">
    <location>
        <begin position="86"/>
        <end position="105"/>
    </location>
</feature>
<evidence type="ECO:0000256" key="11">
    <source>
        <dbReference type="ARBA" id="ARBA00022989"/>
    </source>
</evidence>
<dbReference type="GO" id="GO:0042773">
    <property type="term" value="P:ATP synthesis coupled electron transport"/>
    <property type="evidence" value="ECO:0007669"/>
    <property type="project" value="InterPro"/>
</dbReference>
<feature type="transmembrane region" description="Helical" evidence="17">
    <location>
        <begin position="450"/>
        <end position="472"/>
    </location>
</feature>
<dbReference type="PANTHER" id="PTHR42829">
    <property type="entry name" value="NADH-UBIQUINONE OXIDOREDUCTASE CHAIN 5"/>
    <property type="match status" value="1"/>
</dbReference>
<evidence type="ECO:0000259" key="20">
    <source>
        <dbReference type="Pfam" id="PF06455"/>
    </source>
</evidence>
<dbReference type="GO" id="GO:0008137">
    <property type="term" value="F:NADH dehydrogenase (ubiquinone) activity"/>
    <property type="evidence" value="ECO:0007669"/>
    <property type="project" value="UniProtKB-EC"/>
</dbReference>
<feature type="transmembrane region" description="Helical" evidence="17">
    <location>
        <begin position="484"/>
        <end position="504"/>
    </location>
</feature>
<dbReference type="InterPro" id="IPR003945">
    <property type="entry name" value="NU5C-like"/>
</dbReference>
<keyword evidence="8" id="KW-0999">Mitochondrion inner membrane</keyword>
<dbReference type="InterPro" id="IPR001750">
    <property type="entry name" value="ND/Mrp_TM"/>
</dbReference>
<feature type="transmembrane region" description="Helical" evidence="17">
    <location>
        <begin position="556"/>
        <end position="574"/>
    </location>
</feature>
<evidence type="ECO:0000256" key="5">
    <source>
        <dbReference type="ARBA" id="ARBA00022448"/>
    </source>
</evidence>
<evidence type="ECO:0000256" key="2">
    <source>
        <dbReference type="ARBA" id="ARBA00004448"/>
    </source>
</evidence>
<keyword evidence="11 17" id="KW-1133">Transmembrane helix</keyword>